<dbReference type="GO" id="GO:0043720">
    <property type="term" value="F:3-keto-5-aminohexanoate cleavage activity"/>
    <property type="evidence" value="ECO:0007669"/>
    <property type="project" value="InterPro"/>
</dbReference>
<dbReference type="PANTHER" id="PTHR37418:SF2">
    <property type="entry name" value="3-KETO-5-AMINOHEXANOATE CLEAVAGE ENZYME"/>
    <property type="match status" value="1"/>
</dbReference>
<organism evidence="5 6">
    <name type="scientific">Psychracetigena formicireducens</name>
    <dbReference type="NCBI Taxonomy" id="2986056"/>
    <lineage>
        <taxon>Bacteria</taxon>
        <taxon>Bacillati</taxon>
        <taxon>Candidatus Lithacetigenota</taxon>
        <taxon>Candidatus Psychracetigena</taxon>
    </lineage>
</organism>
<keyword evidence="4" id="KW-0862">Zinc</keyword>
<proteinExistence type="predicted"/>
<evidence type="ECO:0000256" key="1">
    <source>
        <dbReference type="ARBA" id="ARBA00001947"/>
    </source>
</evidence>
<sequence>MDKLIITVAPVGAEISKEDHPYLPITPEEIALEVHKSREVGASICHLHVRDENGQPTQKAERFNEVIQKIKEKVPDIIIQVSTGGAVGMTEEERMEPLTLNPEMATLTTGTVNFGEGVFYNSPSFIKKLATYMSEKGITPEIEVFETGFIQNALQLVDQNILSLPLHFDFVLGVPGGMPANFKNLVFLSEQLPLGCTWTVAGIGRWEYPLAILSIMMGGNVRVGFEDNLFLKKGLKATSNAELVERVANFSKSLGREIATPDEARQILHIKGKNK</sequence>
<protein>
    <submittedName>
        <fullName evidence="5">3-keto-5-aminohexanoate cleavage enzyme</fullName>
        <ecNumber evidence="5">2.3.1.247</ecNumber>
    </submittedName>
</protein>
<keyword evidence="3" id="KW-0479">Metal-binding</keyword>
<dbReference type="Gene3D" id="3.20.20.70">
    <property type="entry name" value="Aldolase class I"/>
    <property type="match status" value="1"/>
</dbReference>
<dbReference type="EC" id="2.3.1.247" evidence="5"/>
<keyword evidence="2 5" id="KW-0808">Transferase</keyword>
<gene>
    <name evidence="5" type="primary">kce</name>
    <name evidence="5" type="ORF">DDT42_00031</name>
</gene>
<dbReference type="InterPro" id="IPR008567">
    <property type="entry name" value="BKACE"/>
</dbReference>
<keyword evidence="5" id="KW-0012">Acyltransferase</keyword>
<dbReference type="EMBL" id="QLTW01000001">
    <property type="protein sequence ID" value="MBT9144199.1"/>
    <property type="molecule type" value="Genomic_DNA"/>
</dbReference>
<evidence type="ECO:0000256" key="3">
    <source>
        <dbReference type="ARBA" id="ARBA00022723"/>
    </source>
</evidence>
<dbReference type="Proteomes" id="UP000811545">
    <property type="component" value="Unassembled WGS sequence"/>
</dbReference>
<name>A0A9E2BFU7_PSYF1</name>
<evidence type="ECO:0000256" key="2">
    <source>
        <dbReference type="ARBA" id="ARBA00022679"/>
    </source>
</evidence>
<dbReference type="Pfam" id="PF05853">
    <property type="entry name" value="BKACE"/>
    <property type="match status" value="1"/>
</dbReference>
<evidence type="ECO:0000313" key="6">
    <source>
        <dbReference type="Proteomes" id="UP000811545"/>
    </source>
</evidence>
<dbReference type="AlphaFoldDB" id="A0A9E2BFU7"/>
<comment type="cofactor">
    <cofactor evidence="1">
        <name>Zn(2+)</name>
        <dbReference type="ChEBI" id="CHEBI:29105"/>
    </cofactor>
</comment>
<dbReference type="InterPro" id="IPR013785">
    <property type="entry name" value="Aldolase_TIM"/>
</dbReference>
<dbReference type="PANTHER" id="PTHR37418">
    <property type="entry name" value="3-KETO-5-AMINOHEXANOATE CLEAVAGE ENZYME-RELATED"/>
    <property type="match status" value="1"/>
</dbReference>
<reference evidence="5 6" key="1">
    <citation type="journal article" date="2021" name="bioRxiv">
        <title>Unique metabolic strategies in Hadean analogues reveal hints for primordial physiology.</title>
        <authorList>
            <person name="Nobu M.K."/>
            <person name="Nakai R."/>
            <person name="Tamazawa S."/>
            <person name="Mori H."/>
            <person name="Toyoda A."/>
            <person name="Ijiri A."/>
            <person name="Suzuki S."/>
            <person name="Kurokawa K."/>
            <person name="Kamagata Y."/>
            <person name="Tamaki H."/>
        </authorList>
    </citation>
    <scope>NUCLEOTIDE SEQUENCE [LARGE SCALE GENOMIC DNA]</scope>
    <source>
        <strain evidence="5">BS525</strain>
    </source>
</reference>
<accession>A0A9E2BFU7</accession>
<dbReference type="GO" id="GO:0046872">
    <property type="term" value="F:metal ion binding"/>
    <property type="evidence" value="ECO:0007669"/>
    <property type="project" value="UniProtKB-KW"/>
</dbReference>
<evidence type="ECO:0000313" key="5">
    <source>
        <dbReference type="EMBL" id="MBT9144199.1"/>
    </source>
</evidence>
<evidence type="ECO:0000256" key="4">
    <source>
        <dbReference type="ARBA" id="ARBA00022833"/>
    </source>
</evidence>
<comment type="caution">
    <text evidence="5">The sequence shown here is derived from an EMBL/GenBank/DDBJ whole genome shotgun (WGS) entry which is preliminary data.</text>
</comment>